<protein>
    <submittedName>
        <fullName evidence="2 3">Uncharacterized protein</fullName>
    </submittedName>
</protein>
<feature type="compositionally biased region" description="Basic residues" evidence="1">
    <location>
        <begin position="38"/>
        <end position="47"/>
    </location>
</feature>
<dbReference type="Proteomes" id="UP000030765">
    <property type="component" value="Unassembled WGS sequence"/>
</dbReference>
<keyword evidence="4" id="KW-1185">Reference proteome</keyword>
<dbReference type="AlphaFoldDB" id="A0A084WLN9"/>
<dbReference type="VEuPathDB" id="VectorBase:ASIC019195"/>
<reference evidence="2 4" key="1">
    <citation type="journal article" date="2014" name="BMC Genomics">
        <title>Genome sequence of Anopheles sinensis provides insight into genetics basis of mosquito competence for malaria parasites.</title>
        <authorList>
            <person name="Zhou D."/>
            <person name="Zhang D."/>
            <person name="Ding G."/>
            <person name="Shi L."/>
            <person name="Hou Q."/>
            <person name="Ye Y."/>
            <person name="Xu Y."/>
            <person name="Zhou H."/>
            <person name="Xiong C."/>
            <person name="Li S."/>
            <person name="Yu J."/>
            <person name="Hong S."/>
            <person name="Yu X."/>
            <person name="Zou P."/>
            <person name="Chen C."/>
            <person name="Chang X."/>
            <person name="Wang W."/>
            <person name="Lv Y."/>
            <person name="Sun Y."/>
            <person name="Ma L."/>
            <person name="Shen B."/>
            <person name="Zhu C."/>
        </authorList>
    </citation>
    <scope>NUCLEOTIDE SEQUENCE [LARGE SCALE GENOMIC DNA]</scope>
</reference>
<accession>A0A084WLN9</accession>
<sequence length="67" mass="7598">MCHHASSDRAKRNPVFRLVRQGQKRADDDLVPPGWGKIKIKKGQQNHRIIHHRTERAAVIPAQGLGD</sequence>
<feature type="region of interest" description="Disordered" evidence="1">
    <location>
        <begin position="24"/>
        <end position="47"/>
    </location>
</feature>
<dbReference type="EMBL" id="KE525350">
    <property type="protein sequence ID" value="KFB51133.1"/>
    <property type="molecule type" value="Genomic_DNA"/>
</dbReference>
<evidence type="ECO:0000313" key="3">
    <source>
        <dbReference type="EnsemblMetazoa" id="ASIC019195-PA"/>
    </source>
</evidence>
<evidence type="ECO:0000256" key="1">
    <source>
        <dbReference type="SAM" id="MobiDB-lite"/>
    </source>
</evidence>
<evidence type="ECO:0000313" key="2">
    <source>
        <dbReference type="EMBL" id="KFB51133.1"/>
    </source>
</evidence>
<dbReference type="EMBL" id="ATLV01024265">
    <property type="status" value="NOT_ANNOTATED_CDS"/>
    <property type="molecule type" value="Genomic_DNA"/>
</dbReference>
<dbReference type="EnsemblMetazoa" id="ASIC019195-RA">
    <property type="protein sequence ID" value="ASIC019195-PA"/>
    <property type="gene ID" value="ASIC019195"/>
</dbReference>
<proteinExistence type="predicted"/>
<gene>
    <name evidence="2" type="ORF">ZHAS_00019195</name>
</gene>
<name>A0A084WLN9_ANOSI</name>
<evidence type="ECO:0000313" key="4">
    <source>
        <dbReference type="Proteomes" id="UP000030765"/>
    </source>
</evidence>
<organism evidence="2">
    <name type="scientific">Anopheles sinensis</name>
    <name type="common">Mosquito</name>
    <dbReference type="NCBI Taxonomy" id="74873"/>
    <lineage>
        <taxon>Eukaryota</taxon>
        <taxon>Metazoa</taxon>
        <taxon>Ecdysozoa</taxon>
        <taxon>Arthropoda</taxon>
        <taxon>Hexapoda</taxon>
        <taxon>Insecta</taxon>
        <taxon>Pterygota</taxon>
        <taxon>Neoptera</taxon>
        <taxon>Endopterygota</taxon>
        <taxon>Diptera</taxon>
        <taxon>Nematocera</taxon>
        <taxon>Culicoidea</taxon>
        <taxon>Culicidae</taxon>
        <taxon>Anophelinae</taxon>
        <taxon>Anopheles</taxon>
    </lineage>
</organism>
<reference evidence="3" key="2">
    <citation type="submission" date="2020-05" db="UniProtKB">
        <authorList>
            <consortium name="EnsemblMetazoa"/>
        </authorList>
    </citation>
    <scope>IDENTIFICATION</scope>
</reference>